<keyword evidence="1" id="KW-0812">Transmembrane</keyword>
<reference evidence="2" key="1">
    <citation type="submission" date="2014-09" db="EMBL/GenBank/DDBJ databases">
        <authorList>
            <person name="Magalhaes I.L.F."/>
            <person name="Oliveira U."/>
            <person name="Santos F.R."/>
            <person name="Vidigal T.H.D.A."/>
            <person name="Brescovit A.D."/>
            <person name="Santos A.J."/>
        </authorList>
    </citation>
    <scope>NUCLEOTIDE SEQUENCE</scope>
    <source>
        <tissue evidence="2">Shoot tissue taken approximately 20 cm above the soil surface</tissue>
    </source>
</reference>
<keyword evidence="1" id="KW-1133">Transmembrane helix</keyword>
<evidence type="ECO:0000256" key="1">
    <source>
        <dbReference type="SAM" id="Phobius"/>
    </source>
</evidence>
<evidence type="ECO:0000313" key="2">
    <source>
        <dbReference type="EMBL" id="JAE08233.1"/>
    </source>
</evidence>
<organism evidence="2">
    <name type="scientific">Arundo donax</name>
    <name type="common">Giant reed</name>
    <name type="synonym">Donax arundinaceus</name>
    <dbReference type="NCBI Taxonomy" id="35708"/>
    <lineage>
        <taxon>Eukaryota</taxon>
        <taxon>Viridiplantae</taxon>
        <taxon>Streptophyta</taxon>
        <taxon>Embryophyta</taxon>
        <taxon>Tracheophyta</taxon>
        <taxon>Spermatophyta</taxon>
        <taxon>Magnoliopsida</taxon>
        <taxon>Liliopsida</taxon>
        <taxon>Poales</taxon>
        <taxon>Poaceae</taxon>
        <taxon>PACMAD clade</taxon>
        <taxon>Arundinoideae</taxon>
        <taxon>Arundineae</taxon>
        <taxon>Arundo</taxon>
    </lineage>
</organism>
<keyword evidence="1" id="KW-0472">Membrane</keyword>
<accession>A0A0A9FIZ0</accession>
<dbReference type="EMBL" id="GBRH01189663">
    <property type="protein sequence ID" value="JAE08233.1"/>
    <property type="molecule type" value="Transcribed_RNA"/>
</dbReference>
<proteinExistence type="predicted"/>
<dbReference type="AlphaFoldDB" id="A0A0A9FIZ0"/>
<reference evidence="2" key="2">
    <citation type="journal article" date="2015" name="Data Brief">
        <title>Shoot transcriptome of the giant reed, Arundo donax.</title>
        <authorList>
            <person name="Barrero R.A."/>
            <person name="Guerrero F.D."/>
            <person name="Moolhuijzen P."/>
            <person name="Goolsby J.A."/>
            <person name="Tidwell J."/>
            <person name="Bellgard S.E."/>
            <person name="Bellgard M.I."/>
        </authorList>
    </citation>
    <scope>NUCLEOTIDE SEQUENCE</scope>
    <source>
        <tissue evidence="2">Shoot tissue taken approximately 20 cm above the soil surface</tissue>
    </source>
</reference>
<sequence>MLTTGETRIFLTIAYNNLSSSFLTILTSALGYRVKANQ</sequence>
<protein>
    <submittedName>
        <fullName evidence="2">Uncharacterized protein</fullName>
    </submittedName>
</protein>
<feature type="transmembrane region" description="Helical" evidence="1">
    <location>
        <begin position="12"/>
        <end position="32"/>
    </location>
</feature>
<name>A0A0A9FIZ0_ARUDO</name>